<protein>
    <submittedName>
        <fullName evidence="2">Uncharacterized protein</fullName>
    </submittedName>
</protein>
<organism evidence="2 3">
    <name type="scientific">Daucus carota subsp. sativus</name>
    <name type="common">Carrot</name>
    <dbReference type="NCBI Taxonomy" id="79200"/>
    <lineage>
        <taxon>Eukaryota</taxon>
        <taxon>Viridiplantae</taxon>
        <taxon>Streptophyta</taxon>
        <taxon>Embryophyta</taxon>
        <taxon>Tracheophyta</taxon>
        <taxon>Spermatophyta</taxon>
        <taxon>Magnoliopsida</taxon>
        <taxon>eudicotyledons</taxon>
        <taxon>Gunneridae</taxon>
        <taxon>Pentapetalae</taxon>
        <taxon>asterids</taxon>
        <taxon>campanulids</taxon>
        <taxon>Apiales</taxon>
        <taxon>Apiaceae</taxon>
        <taxon>Apioideae</taxon>
        <taxon>Scandiceae</taxon>
        <taxon>Daucinae</taxon>
        <taxon>Daucus</taxon>
        <taxon>Daucus sect. Daucus</taxon>
    </lineage>
</organism>
<evidence type="ECO:0000256" key="1">
    <source>
        <dbReference type="SAM" id="Coils"/>
    </source>
</evidence>
<name>A0AAF0XLN5_DAUCS</name>
<dbReference type="Proteomes" id="UP000077755">
    <property type="component" value="Chromosome 7"/>
</dbReference>
<dbReference type="EMBL" id="CP093349">
    <property type="protein sequence ID" value="WOH09317.1"/>
    <property type="molecule type" value="Genomic_DNA"/>
</dbReference>
<evidence type="ECO:0000313" key="3">
    <source>
        <dbReference type="Proteomes" id="UP000077755"/>
    </source>
</evidence>
<dbReference type="AlphaFoldDB" id="A0AAF0XLN5"/>
<accession>A0AAF0XLN5</accession>
<reference evidence="2" key="1">
    <citation type="journal article" date="2016" name="Nat. Genet.">
        <title>A high-quality carrot genome assembly provides new insights into carotenoid accumulation and asterid genome evolution.</title>
        <authorList>
            <person name="Iorizzo M."/>
            <person name="Ellison S."/>
            <person name="Senalik D."/>
            <person name="Zeng P."/>
            <person name="Satapoomin P."/>
            <person name="Huang J."/>
            <person name="Bowman M."/>
            <person name="Iovene M."/>
            <person name="Sanseverino W."/>
            <person name="Cavagnaro P."/>
            <person name="Yildiz M."/>
            <person name="Macko-Podgorni A."/>
            <person name="Moranska E."/>
            <person name="Grzebelus E."/>
            <person name="Grzebelus D."/>
            <person name="Ashrafi H."/>
            <person name="Zheng Z."/>
            <person name="Cheng S."/>
            <person name="Spooner D."/>
            <person name="Van Deynze A."/>
            <person name="Simon P."/>
        </authorList>
    </citation>
    <scope>NUCLEOTIDE SEQUENCE</scope>
    <source>
        <tissue evidence="2">Leaf</tissue>
    </source>
</reference>
<gene>
    <name evidence="2" type="ORF">DCAR_0728773</name>
</gene>
<feature type="coiled-coil region" evidence="1">
    <location>
        <begin position="4"/>
        <end position="59"/>
    </location>
</feature>
<keyword evidence="3" id="KW-1185">Reference proteome</keyword>
<keyword evidence="1" id="KW-0175">Coiled coil</keyword>
<evidence type="ECO:0000313" key="2">
    <source>
        <dbReference type="EMBL" id="WOH09317.1"/>
    </source>
</evidence>
<proteinExistence type="predicted"/>
<sequence length="90" mass="10456">MRMISSFQERLASLNEVINNRNRELDNSKRKNIELEEQVAHYKSQAEILKAKAERAEEMLWNVTVSPRRHVQCCCVDKENTAQSSFGETS</sequence>
<reference evidence="2" key="2">
    <citation type="submission" date="2022-03" db="EMBL/GenBank/DDBJ databases">
        <title>Draft title - Genomic analysis of global carrot germplasm unveils the trajectory of domestication and the origin of high carotenoid orange carrot.</title>
        <authorList>
            <person name="Iorizzo M."/>
            <person name="Ellison S."/>
            <person name="Senalik D."/>
            <person name="Macko-Podgorni A."/>
            <person name="Grzebelus D."/>
            <person name="Bostan H."/>
            <person name="Rolling W."/>
            <person name="Curaba J."/>
            <person name="Simon P."/>
        </authorList>
    </citation>
    <scope>NUCLEOTIDE SEQUENCE</scope>
    <source>
        <tissue evidence="2">Leaf</tissue>
    </source>
</reference>